<keyword evidence="2" id="KW-1185">Reference proteome</keyword>
<accession>A0A8X7BJD9</accession>
<proteinExistence type="predicted"/>
<gene>
    <name evidence="1" type="ORF">TNCV_4596841</name>
</gene>
<dbReference type="AlphaFoldDB" id="A0A8X7BJD9"/>
<organism evidence="1 2">
    <name type="scientific">Trichonephila clavipes</name>
    <name type="common">Golden silk orbweaver</name>
    <name type="synonym">Nephila clavipes</name>
    <dbReference type="NCBI Taxonomy" id="2585209"/>
    <lineage>
        <taxon>Eukaryota</taxon>
        <taxon>Metazoa</taxon>
        <taxon>Ecdysozoa</taxon>
        <taxon>Arthropoda</taxon>
        <taxon>Chelicerata</taxon>
        <taxon>Arachnida</taxon>
        <taxon>Araneae</taxon>
        <taxon>Araneomorphae</taxon>
        <taxon>Entelegynae</taxon>
        <taxon>Araneoidea</taxon>
        <taxon>Nephilidae</taxon>
        <taxon>Trichonephila</taxon>
    </lineage>
</organism>
<evidence type="ECO:0000313" key="2">
    <source>
        <dbReference type="Proteomes" id="UP000887159"/>
    </source>
</evidence>
<dbReference type="Proteomes" id="UP000887159">
    <property type="component" value="Unassembled WGS sequence"/>
</dbReference>
<name>A0A8X7BJD9_TRICX</name>
<protein>
    <submittedName>
        <fullName evidence="1">Uncharacterized protein</fullName>
    </submittedName>
</protein>
<dbReference type="EMBL" id="BMAU01021418">
    <property type="protein sequence ID" value="GFY33976.1"/>
    <property type="molecule type" value="Genomic_DNA"/>
</dbReference>
<sequence>MLTITVQHMSYEVQLQLYQPLVVGEESLSDSNLVLAENERGVSDFRSTLYKRSGDFHLSDEQQLLYLTRVYQPQRSRYFLSGLGYVQLFVYQHHSGDVKRTCFTKFTMKNSVIRYSSNSELHGMHS</sequence>
<comment type="caution">
    <text evidence="1">The sequence shown here is derived from an EMBL/GenBank/DDBJ whole genome shotgun (WGS) entry which is preliminary data.</text>
</comment>
<evidence type="ECO:0000313" key="1">
    <source>
        <dbReference type="EMBL" id="GFY33976.1"/>
    </source>
</evidence>
<reference evidence="1" key="1">
    <citation type="submission" date="2020-08" db="EMBL/GenBank/DDBJ databases">
        <title>Multicomponent nature underlies the extraordinary mechanical properties of spider dragline silk.</title>
        <authorList>
            <person name="Kono N."/>
            <person name="Nakamura H."/>
            <person name="Mori M."/>
            <person name="Yoshida Y."/>
            <person name="Ohtoshi R."/>
            <person name="Malay A.D."/>
            <person name="Moran D.A.P."/>
            <person name="Tomita M."/>
            <person name="Numata K."/>
            <person name="Arakawa K."/>
        </authorList>
    </citation>
    <scope>NUCLEOTIDE SEQUENCE</scope>
</reference>